<gene>
    <name evidence="3" type="ORF">CRX53_09685</name>
</gene>
<reference evidence="4" key="1">
    <citation type="submission" date="2017-09" db="EMBL/GenBank/DDBJ databases">
        <title>FDA dAtabase for Regulatory Grade micrObial Sequences (FDA-ARGOS): Supporting development and validation of Infectious Disease Dx tests.</title>
        <authorList>
            <person name="Minogue T."/>
            <person name="Wolcott M."/>
            <person name="Wasieloski L."/>
            <person name="Aguilar W."/>
            <person name="Moore D."/>
            <person name="Tallon L."/>
            <person name="Sadzewicz L."/>
            <person name="Ott S."/>
            <person name="Zhao X."/>
            <person name="Nagaraj S."/>
            <person name="Vavikolanu K."/>
            <person name="Aluvathingal J."/>
            <person name="Nadendla S."/>
            <person name="Sichtig H."/>
        </authorList>
    </citation>
    <scope>NUCLEOTIDE SEQUENCE [LARGE SCALE GENOMIC DNA]</scope>
    <source>
        <strain evidence="4">FDAARGOS_404</strain>
    </source>
</reference>
<dbReference type="PANTHER" id="PTHR43048">
    <property type="entry name" value="METHYLMALONYL-COA EPIMERASE"/>
    <property type="match status" value="1"/>
</dbReference>
<dbReference type="GO" id="GO:0046491">
    <property type="term" value="P:L-methylmalonyl-CoA metabolic process"/>
    <property type="evidence" value="ECO:0007669"/>
    <property type="project" value="TreeGrafter"/>
</dbReference>
<comment type="caution">
    <text evidence="3">The sequence shown here is derived from an EMBL/GenBank/DDBJ whole genome shotgun (WGS) entry which is preliminary data.</text>
</comment>
<dbReference type="Pfam" id="PF13669">
    <property type="entry name" value="Glyoxalase_4"/>
    <property type="match status" value="1"/>
</dbReference>
<dbReference type="SUPFAM" id="SSF54593">
    <property type="entry name" value="Glyoxalase/Bleomycin resistance protein/Dihydroxybiphenyl dioxygenase"/>
    <property type="match status" value="1"/>
</dbReference>
<dbReference type="InterPro" id="IPR051785">
    <property type="entry name" value="MMCE/EMCE_epimerase"/>
</dbReference>
<evidence type="ECO:0000313" key="4">
    <source>
        <dbReference type="Proteomes" id="UP000222768"/>
    </source>
</evidence>
<dbReference type="InterPro" id="IPR029068">
    <property type="entry name" value="Glyas_Bleomycin-R_OHBP_Dase"/>
</dbReference>
<evidence type="ECO:0000259" key="2">
    <source>
        <dbReference type="PROSITE" id="PS51819"/>
    </source>
</evidence>
<dbReference type="AlphaFoldDB" id="A0A2C5TAP8"/>
<evidence type="ECO:0000313" key="3">
    <source>
        <dbReference type="EMBL" id="PHH04222.1"/>
    </source>
</evidence>
<protein>
    <submittedName>
        <fullName evidence="3">Glyoxalase/bleomycin resistance/dioxygenase family protein</fullName>
    </submittedName>
</protein>
<dbReference type="Gene3D" id="3.10.180.10">
    <property type="entry name" value="2,3-Dihydroxybiphenyl 1,2-Dioxygenase, domain 1"/>
    <property type="match status" value="1"/>
</dbReference>
<keyword evidence="3" id="KW-0560">Oxidoreductase</keyword>
<dbReference type="Proteomes" id="UP000222768">
    <property type="component" value="Unassembled WGS sequence"/>
</dbReference>
<dbReference type="InterPro" id="IPR037523">
    <property type="entry name" value="VOC_core"/>
</dbReference>
<dbReference type="GO" id="GO:0046872">
    <property type="term" value="F:metal ion binding"/>
    <property type="evidence" value="ECO:0007669"/>
    <property type="project" value="UniProtKB-KW"/>
</dbReference>
<dbReference type="EMBL" id="PDLK01000002">
    <property type="protein sequence ID" value="PHH04222.1"/>
    <property type="molecule type" value="Genomic_DNA"/>
</dbReference>
<keyword evidence="1" id="KW-0479">Metal-binding</keyword>
<keyword evidence="3" id="KW-0223">Dioxygenase</keyword>
<proteinExistence type="predicted"/>
<sequence length="173" mass="19290">MNSPARGIDHIGITVPDINQATLFFEQAFHAKEIYRSVEPGDGNIDPDAQQKTLRLVPGTKVRAIRMLAMPHGPGIELFEMHGPEQQPPARASDFGLQHFAVYVDDFAQAIARFTAAGGEMFTEPKALSFPAEQGEGNAFCYGKTPWGSVIELISWPSPMPYEKYTDRRRWKP</sequence>
<accession>A0A2C5TAP8</accession>
<name>A0A2C5TAP8_9ENTR</name>
<dbReference type="GO" id="GO:0051213">
    <property type="term" value="F:dioxygenase activity"/>
    <property type="evidence" value="ECO:0007669"/>
    <property type="project" value="UniProtKB-KW"/>
</dbReference>
<dbReference type="GO" id="GO:0004493">
    <property type="term" value="F:methylmalonyl-CoA epimerase activity"/>
    <property type="evidence" value="ECO:0007669"/>
    <property type="project" value="TreeGrafter"/>
</dbReference>
<dbReference type="PANTHER" id="PTHR43048:SF6">
    <property type="entry name" value="BLR8189 PROTEIN"/>
    <property type="match status" value="1"/>
</dbReference>
<organism evidence="3 4">
    <name type="scientific">Leclercia adecarboxylata</name>
    <dbReference type="NCBI Taxonomy" id="83655"/>
    <lineage>
        <taxon>Bacteria</taxon>
        <taxon>Pseudomonadati</taxon>
        <taxon>Pseudomonadota</taxon>
        <taxon>Gammaproteobacteria</taxon>
        <taxon>Enterobacterales</taxon>
        <taxon>Enterobacteriaceae</taxon>
        <taxon>Leclercia</taxon>
    </lineage>
</organism>
<evidence type="ECO:0000256" key="1">
    <source>
        <dbReference type="ARBA" id="ARBA00022723"/>
    </source>
</evidence>
<dbReference type="RefSeq" id="WP_032618122.1">
    <property type="nucleotide sequence ID" value="NZ_CP042505.1"/>
</dbReference>
<dbReference type="PROSITE" id="PS51819">
    <property type="entry name" value="VOC"/>
    <property type="match status" value="1"/>
</dbReference>
<feature type="domain" description="VOC" evidence="2">
    <location>
        <begin position="7"/>
        <end position="156"/>
    </location>
</feature>